<gene>
    <name evidence="1" type="ORF">METZ01_LOCUS328427</name>
</gene>
<dbReference type="InterPro" id="IPR029025">
    <property type="entry name" value="T3SS_substrate_exporter_C"/>
</dbReference>
<name>A0A382PQ95_9ZZZZ</name>
<evidence type="ECO:0008006" key="2">
    <source>
        <dbReference type="Google" id="ProtNLM"/>
    </source>
</evidence>
<dbReference type="SUPFAM" id="SSF160544">
    <property type="entry name" value="EscU C-terminal domain-like"/>
    <property type="match status" value="1"/>
</dbReference>
<dbReference type="PANTHER" id="PTHR30531:SF12">
    <property type="entry name" value="FLAGELLAR BIOSYNTHETIC PROTEIN FLHB"/>
    <property type="match status" value="1"/>
</dbReference>
<dbReference type="Gene3D" id="3.40.1690.10">
    <property type="entry name" value="secretion proteins EscU"/>
    <property type="match status" value="1"/>
</dbReference>
<evidence type="ECO:0000313" key="1">
    <source>
        <dbReference type="EMBL" id="SVC75573.1"/>
    </source>
</evidence>
<sequence>MEYLRDNPNAPQVVAKGQDNLAEKIIAIAKKNNVPVHQDSDLVEVLVHLDLGDFIPPELYQAIAEILTHLYRVNKFS</sequence>
<dbReference type="Pfam" id="PF01312">
    <property type="entry name" value="Bac_export_2"/>
    <property type="match status" value="1"/>
</dbReference>
<proteinExistence type="predicted"/>
<protein>
    <recommendedName>
        <fullName evidence="2">Flagellar biosynthesis protein FlhB</fullName>
    </recommendedName>
</protein>
<dbReference type="EMBL" id="UINC01109028">
    <property type="protein sequence ID" value="SVC75573.1"/>
    <property type="molecule type" value="Genomic_DNA"/>
</dbReference>
<dbReference type="AlphaFoldDB" id="A0A382PQ95"/>
<dbReference type="PANTHER" id="PTHR30531">
    <property type="entry name" value="FLAGELLAR BIOSYNTHETIC PROTEIN FLHB"/>
    <property type="match status" value="1"/>
</dbReference>
<organism evidence="1">
    <name type="scientific">marine metagenome</name>
    <dbReference type="NCBI Taxonomy" id="408172"/>
    <lineage>
        <taxon>unclassified sequences</taxon>
        <taxon>metagenomes</taxon>
        <taxon>ecological metagenomes</taxon>
    </lineage>
</organism>
<accession>A0A382PQ95</accession>
<dbReference type="GO" id="GO:0009306">
    <property type="term" value="P:protein secretion"/>
    <property type="evidence" value="ECO:0007669"/>
    <property type="project" value="InterPro"/>
</dbReference>
<dbReference type="GO" id="GO:0005886">
    <property type="term" value="C:plasma membrane"/>
    <property type="evidence" value="ECO:0007669"/>
    <property type="project" value="TreeGrafter"/>
</dbReference>
<dbReference type="InterPro" id="IPR006135">
    <property type="entry name" value="T3SS_substrate_exporter"/>
</dbReference>
<reference evidence="1" key="1">
    <citation type="submission" date="2018-05" db="EMBL/GenBank/DDBJ databases">
        <authorList>
            <person name="Lanie J.A."/>
            <person name="Ng W.-L."/>
            <person name="Kazmierczak K.M."/>
            <person name="Andrzejewski T.M."/>
            <person name="Davidsen T.M."/>
            <person name="Wayne K.J."/>
            <person name="Tettelin H."/>
            <person name="Glass J.I."/>
            <person name="Rusch D."/>
            <person name="Podicherti R."/>
            <person name="Tsui H.-C.T."/>
            <person name="Winkler M.E."/>
        </authorList>
    </citation>
    <scope>NUCLEOTIDE SEQUENCE</scope>
</reference>